<dbReference type="FunFam" id="1.20.140.10:FF:000001">
    <property type="entry name" value="Acyl-CoA dehydrogenase"/>
    <property type="match status" value="1"/>
</dbReference>
<sequence length="393" mass="43982">MNHIFYSEEELAFRDEVRAFCERELAPYEDEIQKTNPFRRDLLQKIAQAGYMSVHHPPEVGIGKHCGKGLVYETIVAEEISAVIAGLDMARMASATLFGKPVARFGTPEQIEKYLKPVLRGEKIGAIGITEPNVGSDTARMETHAEISKDGKGFVLNGKKYYITNGSQADFLCVFAITDNTVNPRKGMTAFIVEKTMPGFTTVKDIDLMGMAGSRVSELAFKDVFISNDQLLGGINNGFGILMDELDSERVAIAGECLGYARPALESAITYSKERIQFKRPIKDFEGINFKIADMATDFEAARLLTLKAARAYDNGERITKEAAMAKIFASEMAIRVCDQALQILGGRGYEKEHKIERYYRDARLMTMGGGTVEILRYLTQREIYKKFDGKYW</sequence>
<keyword evidence="5 6" id="KW-0560">Oxidoreductase</keyword>
<evidence type="ECO:0000256" key="1">
    <source>
        <dbReference type="ARBA" id="ARBA00001974"/>
    </source>
</evidence>
<dbReference type="PROSITE" id="PS00073">
    <property type="entry name" value="ACYL_COA_DH_2"/>
    <property type="match status" value="1"/>
</dbReference>
<keyword evidence="11" id="KW-1185">Reference proteome</keyword>
<accession>A0A5B9D616</accession>
<dbReference type="EC" id="1.-.-.-" evidence="10"/>
<evidence type="ECO:0000259" key="7">
    <source>
        <dbReference type="Pfam" id="PF00441"/>
    </source>
</evidence>
<evidence type="ECO:0000256" key="4">
    <source>
        <dbReference type="ARBA" id="ARBA00022827"/>
    </source>
</evidence>
<dbReference type="InterPro" id="IPR006089">
    <property type="entry name" value="Acyl-CoA_DH_CS"/>
</dbReference>
<dbReference type="RefSeq" id="WP_147661231.1">
    <property type="nucleotide sequence ID" value="NZ_CP042905.2"/>
</dbReference>
<dbReference type="SUPFAM" id="SSF47203">
    <property type="entry name" value="Acyl-CoA dehydrogenase C-terminal domain-like"/>
    <property type="match status" value="1"/>
</dbReference>
<dbReference type="Gene3D" id="1.20.140.10">
    <property type="entry name" value="Butyryl-CoA Dehydrogenase, subunit A, domain 3"/>
    <property type="match status" value="1"/>
</dbReference>
<comment type="similarity">
    <text evidence="2 6">Belongs to the acyl-CoA dehydrogenase family.</text>
</comment>
<reference evidence="10 11" key="2">
    <citation type="journal article" date="2024" name="Int. J. Syst. Evol. Microbiol.">
        <title>Promethearchaeum syntrophicum gen. nov., sp. nov., an anaerobic, obligately syntrophic archaeon, the first isolate of the lineage 'Asgard' archaea, and proposal of the new archaeal phylum Promethearchaeota phyl. nov. and kingdom Promethearchaeati regn. nov.</title>
        <authorList>
            <person name="Imachi H."/>
            <person name="Nobu M.K."/>
            <person name="Kato S."/>
            <person name="Takaki Y."/>
            <person name="Miyazaki M."/>
            <person name="Miyata M."/>
            <person name="Ogawara M."/>
            <person name="Saito Y."/>
            <person name="Sakai S."/>
            <person name="Tahara Y.O."/>
            <person name="Takano Y."/>
            <person name="Tasumi E."/>
            <person name="Uematsu K."/>
            <person name="Yoshimura T."/>
            <person name="Itoh T."/>
            <person name="Ohkuma M."/>
            <person name="Takai K."/>
        </authorList>
    </citation>
    <scope>NUCLEOTIDE SEQUENCE [LARGE SCALE GENOMIC DNA]</scope>
    <source>
        <strain evidence="10 11">MK-D1</strain>
    </source>
</reference>
<evidence type="ECO:0000259" key="9">
    <source>
        <dbReference type="Pfam" id="PF02771"/>
    </source>
</evidence>
<dbReference type="InterPro" id="IPR006091">
    <property type="entry name" value="Acyl-CoA_Oxase/DH_mid-dom"/>
</dbReference>
<dbReference type="InterPro" id="IPR046373">
    <property type="entry name" value="Acyl-CoA_Oxase/DH_mid-dom_sf"/>
</dbReference>
<feature type="domain" description="Acyl-CoA dehydrogenase/oxidase C-terminal" evidence="7">
    <location>
        <begin position="236"/>
        <end position="383"/>
    </location>
</feature>
<dbReference type="Proteomes" id="UP000321408">
    <property type="component" value="Chromosome"/>
</dbReference>
<dbReference type="Pfam" id="PF02770">
    <property type="entry name" value="Acyl-CoA_dh_M"/>
    <property type="match status" value="1"/>
</dbReference>
<gene>
    <name evidence="10" type="ORF">DSAG12_00081</name>
</gene>
<dbReference type="Pfam" id="PF00441">
    <property type="entry name" value="Acyl-CoA_dh_1"/>
    <property type="match status" value="1"/>
</dbReference>
<dbReference type="GeneID" id="41328087"/>
<dbReference type="InterPro" id="IPR009100">
    <property type="entry name" value="AcylCoA_DH/oxidase_NM_dom_sf"/>
</dbReference>
<keyword evidence="4 6" id="KW-0274">FAD</keyword>
<evidence type="ECO:0000256" key="2">
    <source>
        <dbReference type="ARBA" id="ARBA00009347"/>
    </source>
</evidence>
<dbReference type="GO" id="GO:0050660">
    <property type="term" value="F:flavin adenine dinucleotide binding"/>
    <property type="evidence" value="ECO:0007669"/>
    <property type="project" value="InterPro"/>
</dbReference>
<dbReference type="FunFam" id="2.40.110.10:FF:000002">
    <property type="entry name" value="Acyl-CoA dehydrogenase fadE12"/>
    <property type="match status" value="1"/>
</dbReference>
<name>A0A5B9D616_9ARCH</name>
<evidence type="ECO:0000256" key="6">
    <source>
        <dbReference type="RuleBase" id="RU362125"/>
    </source>
</evidence>
<dbReference type="GO" id="GO:0003995">
    <property type="term" value="F:acyl-CoA dehydrogenase activity"/>
    <property type="evidence" value="ECO:0007669"/>
    <property type="project" value="InterPro"/>
</dbReference>
<evidence type="ECO:0000313" key="10">
    <source>
        <dbReference type="EMBL" id="QEE14270.1"/>
    </source>
</evidence>
<dbReference type="InterPro" id="IPR036250">
    <property type="entry name" value="AcylCo_DH-like_C"/>
</dbReference>
<evidence type="ECO:0000256" key="3">
    <source>
        <dbReference type="ARBA" id="ARBA00022630"/>
    </source>
</evidence>
<dbReference type="PANTHER" id="PTHR43884">
    <property type="entry name" value="ACYL-COA DEHYDROGENASE"/>
    <property type="match status" value="1"/>
</dbReference>
<keyword evidence="3 6" id="KW-0285">Flavoprotein</keyword>
<evidence type="ECO:0000259" key="8">
    <source>
        <dbReference type="Pfam" id="PF02770"/>
    </source>
</evidence>
<dbReference type="InterPro" id="IPR009075">
    <property type="entry name" value="AcylCo_DH/oxidase_C"/>
</dbReference>
<protein>
    <submittedName>
        <fullName evidence="10">Acyl-CoA dehydrogenase family protein</fullName>
        <ecNumber evidence="10">1.-.-.-</ecNumber>
    </submittedName>
</protein>
<dbReference type="OrthoDB" id="275197at2157"/>
<dbReference type="Gene3D" id="1.10.540.10">
    <property type="entry name" value="Acyl-CoA dehydrogenase/oxidase, N-terminal domain"/>
    <property type="match status" value="1"/>
</dbReference>
<feature type="domain" description="Acyl-CoA dehydrogenase/oxidase N-terminal" evidence="9">
    <location>
        <begin position="7"/>
        <end position="122"/>
    </location>
</feature>
<dbReference type="AlphaFoldDB" id="A0A5B9D616"/>
<dbReference type="EMBL" id="CP042905">
    <property type="protein sequence ID" value="QEE14270.1"/>
    <property type="molecule type" value="Genomic_DNA"/>
</dbReference>
<dbReference type="InterPro" id="IPR037069">
    <property type="entry name" value="AcylCoA_DH/ox_N_sf"/>
</dbReference>
<dbReference type="InterPro" id="IPR013786">
    <property type="entry name" value="AcylCoA_DH/ox_N"/>
</dbReference>
<feature type="domain" description="Acyl-CoA oxidase/dehydrogenase middle" evidence="8">
    <location>
        <begin position="126"/>
        <end position="224"/>
    </location>
</feature>
<proteinExistence type="inferred from homology"/>
<dbReference type="KEGG" id="psyt:DSAG12_00081"/>
<evidence type="ECO:0000313" key="11">
    <source>
        <dbReference type="Proteomes" id="UP000321408"/>
    </source>
</evidence>
<dbReference type="SUPFAM" id="SSF56645">
    <property type="entry name" value="Acyl-CoA dehydrogenase NM domain-like"/>
    <property type="match status" value="1"/>
</dbReference>
<dbReference type="PANTHER" id="PTHR43884:SF12">
    <property type="entry name" value="ISOVALERYL-COA DEHYDROGENASE, MITOCHONDRIAL-RELATED"/>
    <property type="match status" value="1"/>
</dbReference>
<evidence type="ECO:0000256" key="5">
    <source>
        <dbReference type="ARBA" id="ARBA00023002"/>
    </source>
</evidence>
<comment type="cofactor">
    <cofactor evidence="1 6">
        <name>FAD</name>
        <dbReference type="ChEBI" id="CHEBI:57692"/>
    </cofactor>
</comment>
<organism evidence="10 11">
    <name type="scientific">Promethearchaeum syntrophicum</name>
    <dbReference type="NCBI Taxonomy" id="2594042"/>
    <lineage>
        <taxon>Archaea</taxon>
        <taxon>Promethearchaeati</taxon>
        <taxon>Promethearchaeota</taxon>
        <taxon>Promethearchaeia</taxon>
        <taxon>Promethearchaeales</taxon>
        <taxon>Promethearchaeaceae</taxon>
        <taxon>Promethearchaeum</taxon>
    </lineage>
</organism>
<reference evidence="10 11" key="1">
    <citation type="journal article" date="2020" name="Nature">
        <title>Isolation of an archaeon at the prokaryote-eukaryote interface.</title>
        <authorList>
            <person name="Imachi H."/>
            <person name="Nobu M.K."/>
            <person name="Nakahara N."/>
            <person name="Morono Y."/>
            <person name="Ogawara M."/>
            <person name="Takaki Y."/>
            <person name="Takano Y."/>
            <person name="Uematsu K."/>
            <person name="Ikuta T."/>
            <person name="Ito M."/>
            <person name="Matsui Y."/>
            <person name="Miyazaki M."/>
            <person name="Murata K."/>
            <person name="Saito Y."/>
            <person name="Sakai S."/>
            <person name="Song C."/>
            <person name="Tasumi E."/>
            <person name="Yamanaka Y."/>
            <person name="Yamaguchi T."/>
            <person name="Kamagata Y."/>
            <person name="Tamaki H."/>
            <person name="Takai K."/>
        </authorList>
    </citation>
    <scope>NUCLEOTIDE SEQUENCE [LARGE SCALE GENOMIC DNA]</scope>
    <source>
        <strain evidence="10 11">MK-D1</strain>
    </source>
</reference>
<dbReference type="Gene3D" id="2.40.110.10">
    <property type="entry name" value="Butyryl-CoA Dehydrogenase, subunit A, domain 2"/>
    <property type="match status" value="1"/>
</dbReference>
<dbReference type="Pfam" id="PF02771">
    <property type="entry name" value="Acyl-CoA_dh_N"/>
    <property type="match status" value="1"/>
</dbReference>